<dbReference type="AlphaFoldDB" id="A0A7Z7AW75"/>
<keyword evidence="1" id="KW-1133">Transmembrane helix</keyword>
<keyword evidence="3" id="KW-1185">Reference proteome</keyword>
<sequence length="66" mass="7172">MAKLEIEEKALKQNSLLIPVAVALGTLLAIIAYTYLPNNTALITILSGAIIVALITYAFLKKKKEE</sequence>
<dbReference type="EMBL" id="FNCA01000003">
    <property type="protein sequence ID" value="SDF74005.1"/>
    <property type="molecule type" value="Genomic_DNA"/>
</dbReference>
<evidence type="ECO:0000313" key="2">
    <source>
        <dbReference type="EMBL" id="SDF74005.1"/>
    </source>
</evidence>
<keyword evidence="1" id="KW-0472">Membrane</keyword>
<evidence type="ECO:0000313" key="3">
    <source>
        <dbReference type="Proteomes" id="UP000199259"/>
    </source>
</evidence>
<evidence type="ECO:0000256" key="1">
    <source>
        <dbReference type="SAM" id="Phobius"/>
    </source>
</evidence>
<protein>
    <submittedName>
        <fullName evidence="2">Uncharacterized protein</fullName>
    </submittedName>
</protein>
<accession>A0A7Z7AW75</accession>
<reference evidence="2 3" key="1">
    <citation type="submission" date="2016-10" db="EMBL/GenBank/DDBJ databases">
        <authorList>
            <person name="Varghese N."/>
            <person name="Submissions S."/>
        </authorList>
    </citation>
    <scope>NUCLEOTIDE SEQUENCE [LARGE SCALE GENOMIC DNA]</scope>
    <source>
        <strain evidence="2 3">PL 12/M</strain>
    </source>
</reference>
<gene>
    <name evidence="2" type="ORF">SAMN04488589_1297</name>
</gene>
<name>A0A7Z7AW75_9EURY</name>
<proteinExistence type="predicted"/>
<keyword evidence="1" id="KW-0812">Transmembrane</keyword>
<feature type="transmembrane region" description="Helical" evidence="1">
    <location>
        <begin position="16"/>
        <end position="35"/>
    </location>
</feature>
<dbReference type="Proteomes" id="UP000199259">
    <property type="component" value="Unassembled WGS sequence"/>
</dbReference>
<feature type="transmembrane region" description="Helical" evidence="1">
    <location>
        <begin position="41"/>
        <end position="60"/>
    </location>
</feature>
<organism evidence="2 3">
    <name type="scientific">Methanolobus vulcani</name>
    <dbReference type="NCBI Taxonomy" id="38026"/>
    <lineage>
        <taxon>Archaea</taxon>
        <taxon>Methanobacteriati</taxon>
        <taxon>Methanobacteriota</taxon>
        <taxon>Stenosarchaea group</taxon>
        <taxon>Methanomicrobia</taxon>
        <taxon>Methanosarcinales</taxon>
        <taxon>Methanosarcinaceae</taxon>
        <taxon>Methanolobus</taxon>
    </lineage>
</organism>
<comment type="caution">
    <text evidence="2">The sequence shown here is derived from an EMBL/GenBank/DDBJ whole genome shotgun (WGS) entry which is preliminary data.</text>
</comment>